<protein>
    <recommendedName>
        <fullName evidence="1">ATPase AAA-type core domain-containing protein</fullName>
    </recommendedName>
</protein>
<name>A0A242K0L5_9ENTE</name>
<evidence type="ECO:0000259" key="1">
    <source>
        <dbReference type="Pfam" id="PF13304"/>
    </source>
</evidence>
<feature type="non-terminal residue" evidence="2">
    <location>
        <position position="1"/>
    </location>
</feature>
<evidence type="ECO:0000313" key="3">
    <source>
        <dbReference type="Proteomes" id="UP000194933"/>
    </source>
</evidence>
<keyword evidence="3" id="KW-1185">Reference proteome</keyword>
<feature type="domain" description="ATPase AAA-type core" evidence="1">
    <location>
        <begin position="43"/>
        <end position="338"/>
    </location>
</feature>
<dbReference type="CDD" id="cd00267">
    <property type="entry name" value="ABC_ATPase"/>
    <property type="match status" value="1"/>
</dbReference>
<gene>
    <name evidence="2" type="ORF">A5844_000948</name>
</gene>
<dbReference type="AlphaFoldDB" id="A0A242K0L5"/>
<accession>A0A242K0L5</accession>
<evidence type="ECO:0000313" key="2">
    <source>
        <dbReference type="EMBL" id="OTP10814.1"/>
    </source>
</evidence>
<proteinExistence type="predicted"/>
<dbReference type="EMBL" id="NGMO01000002">
    <property type="protein sequence ID" value="OTP10814.1"/>
    <property type="molecule type" value="Genomic_DNA"/>
</dbReference>
<dbReference type="SUPFAM" id="SSF52540">
    <property type="entry name" value="P-loop containing nucleoside triphosphate hydrolases"/>
    <property type="match status" value="1"/>
</dbReference>
<dbReference type="PANTHER" id="PTHR43581">
    <property type="entry name" value="ATP/GTP PHOSPHATASE"/>
    <property type="match status" value="1"/>
</dbReference>
<dbReference type="STRING" id="1987383.A5844_000948"/>
<comment type="caution">
    <text evidence="2">The sequence shown here is derived from an EMBL/GenBank/DDBJ whole genome shotgun (WGS) entry which is preliminary data.</text>
</comment>
<dbReference type="InterPro" id="IPR051396">
    <property type="entry name" value="Bact_Antivir_Def_Nuclease"/>
</dbReference>
<dbReference type="Gene3D" id="3.40.50.300">
    <property type="entry name" value="P-loop containing nucleotide triphosphate hydrolases"/>
    <property type="match status" value="1"/>
</dbReference>
<organism evidence="2 3">
    <name type="scientific">Candidatus Enterococcus wittei</name>
    <dbReference type="NCBI Taxonomy" id="1987383"/>
    <lineage>
        <taxon>Bacteria</taxon>
        <taxon>Bacillati</taxon>
        <taxon>Bacillota</taxon>
        <taxon>Bacilli</taxon>
        <taxon>Lactobacillales</taxon>
        <taxon>Enterococcaceae</taxon>
        <taxon>Enterococcus</taxon>
    </lineage>
</organism>
<dbReference type="Proteomes" id="UP000194933">
    <property type="component" value="Unassembled WGS sequence"/>
</dbReference>
<sequence>IYYNYFNRNLNIRRLSYLYISKLILENFKSFEGRHEILFKPGINFFVGNNNSGKTTIFKAVEFLRNGKYEDGLITNGKKDCNCSVEIIFSGDDILEIVSNHAVKKYQNYVFEENGTLNLRVLRSSEDVKKVQTWNNNEQKFDNPTGVGTTITALFDSQFVYSDLKNEDYQDFGKTKVVGKLINAITNDFQKSEPYQEFCNAHEATFGTDSELFNVLGSTSKKIQDVMTEQYGETQVEFKFGLLEMENFFKNGSILLTDNGVTTEVNRKGTGMQRALALSVIQVYSEITNAENSKQLFFFIDEPETFLHPVAQDKLIEAFEKISRNSQVFITTHSPYLLKKFNESNHYIQVFSSIGDKITPGSNMDLFPFSPTWGEINYYAFGICSVEFHNELFGYLQENFNKEQLDKLLADGTPDSQLRKKMGKLANENAFDDYLKESGLEKNVKYIRRQNDGETCDQLKTLPMFIRNIIHHPENTYNEYNNEQLNISTEMMIKLIQKNR</sequence>
<dbReference type="PANTHER" id="PTHR43581:SF2">
    <property type="entry name" value="EXCINUCLEASE ATPASE SUBUNIT"/>
    <property type="match status" value="1"/>
</dbReference>
<dbReference type="Pfam" id="PF13304">
    <property type="entry name" value="AAA_21"/>
    <property type="match status" value="1"/>
</dbReference>
<dbReference type="InterPro" id="IPR003959">
    <property type="entry name" value="ATPase_AAA_core"/>
</dbReference>
<dbReference type="InterPro" id="IPR027417">
    <property type="entry name" value="P-loop_NTPase"/>
</dbReference>
<reference evidence="2 3" key="1">
    <citation type="submission" date="2017-05" db="EMBL/GenBank/DDBJ databases">
        <title>The Genome Sequence of Enterococcus sp. 10A9_DIV0425.</title>
        <authorList>
            <consortium name="The Broad Institute Genomics Platform"/>
            <consortium name="The Broad Institute Genomic Center for Infectious Diseases"/>
            <person name="Earl A."/>
            <person name="Manson A."/>
            <person name="Schwartman J."/>
            <person name="Gilmore M."/>
            <person name="Abouelleil A."/>
            <person name="Cao P."/>
            <person name="Chapman S."/>
            <person name="Cusick C."/>
            <person name="Shea T."/>
            <person name="Young S."/>
            <person name="Neafsey D."/>
            <person name="Nusbaum C."/>
            <person name="Birren B."/>
        </authorList>
    </citation>
    <scope>NUCLEOTIDE SEQUENCE [LARGE SCALE GENOMIC DNA]</scope>
    <source>
        <strain evidence="2 3">10A9_DIV0425</strain>
    </source>
</reference>